<evidence type="ECO:0000313" key="2">
    <source>
        <dbReference type="EMBL" id="CAD9506290.1"/>
    </source>
</evidence>
<name>A0A6U0H5L0_9STRA</name>
<protein>
    <submittedName>
        <fullName evidence="2">Uncharacterized protein</fullName>
    </submittedName>
</protein>
<feature type="signal peptide" evidence="1">
    <location>
        <begin position="1"/>
        <end position="25"/>
    </location>
</feature>
<feature type="chain" id="PRO_5036191866" evidence="1">
    <location>
        <begin position="26"/>
        <end position="177"/>
    </location>
</feature>
<dbReference type="EMBL" id="HBGV01014621">
    <property type="protein sequence ID" value="CAD9506302.1"/>
    <property type="molecule type" value="Transcribed_RNA"/>
</dbReference>
<sequence length="177" mass="19549">MKCCSSNTTFITPLLNLLLQQYPHAASCHNATHRLPLNLALNNGKSWNTGIPKILHACPRVLYGTQDVGTNMFPFMLAAVDHCSSYNPPPPPLLPTSSSPKQRLRILWEWSSQGQDYGDAEEARAKRNASSSIGGMWRFLQPAAKERAIQEARKELNTVFMLLRSMPDAVACGIRGG</sequence>
<evidence type="ECO:0000313" key="3">
    <source>
        <dbReference type="EMBL" id="CAD9506302.1"/>
    </source>
</evidence>
<dbReference type="EMBL" id="HBGV01014620">
    <property type="protein sequence ID" value="CAD9506290.1"/>
    <property type="molecule type" value="Transcribed_RNA"/>
</dbReference>
<accession>A0A6U0H5L0</accession>
<dbReference type="AlphaFoldDB" id="A0A6U0H5L0"/>
<organism evidence="2">
    <name type="scientific">Helicotheca tamesis</name>
    <dbReference type="NCBI Taxonomy" id="374047"/>
    <lineage>
        <taxon>Eukaryota</taxon>
        <taxon>Sar</taxon>
        <taxon>Stramenopiles</taxon>
        <taxon>Ochrophyta</taxon>
        <taxon>Bacillariophyta</taxon>
        <taxon>Mediophyceae</taxon>
        <taxon>Lithodesmiophycidae</taxon>
        <taxon>Lithodesmiales</taxon>
        <taxon>Lithodesmiaceae</taxon>
        <taxon>Helicotheca</taxon>
    </lineage>
</organism>
<evidence type="ECO:0000256" key="1">
    <source>
        <dbReference type="SAM" id="SignalP"/>
    </source>
</evidence>
<proteinExistence type="predicted"/>
<reference evidence="2" key="1">
    <citation type="submission" date="2021-01" db="EMBL/GenBank/DDBJ databases">
        <authorList>
            <person name="Corre E."/>
            <person name="Pelletier E."/>
            <person name="Niang G."/>
            <person name="Scheremetjew M."/>
            <person name="Finn R."/>
            <person name="Kale V."/>
            <person name="Holt S."/>
            <person name="Cochrane G."/>
            <person name="Meng A."/>
            <person name="Brown T."/>
            <person name="Cohen L."/>
        </authorList>
    </citation>
    <scope>NUCLEOTIDE SEQUENCE</scope>
    <source>
        <strain evidence="2">CCMP826</strain>
    </source>
</reference>
<keyword evidence="1" id="KW-0732">Signal</keyword>
<gene>
    <name evidence="2" type="ORF">HTAM1171_LOCUS8972</name>
    <name evidence="3" type="ORF">HTAM1171_LOCUS8973</name>
</gene>